<dbReference type="KEGG" id="vpy:HZI73_23010"/>
<dbReference type="EMBL" id="CP058649">
    <property type="protein sequence ID" value="QUI24984.1"/>
    <property type="molecule type" value="Genomic_DNA"/>
</dbReference>
<evidence type="ECO:0000259" key="2">
    <source>
        <dbReference type="Pfam" id="PF09992"/>
    </source>
</evidence>
<name>A0A8J8MNZ1_9FIRM</name>
<accession>A0A8J8MNZ1</accession>
<dbReference type="RefSeq" id="WP_212695683.1">
    <property type="nucleotide sequence ID" value="NZ_CP058649.1"/>
</dbReference>
<feature type="domain" description="Phosphodiester glycosidase" evidence="2">
    <location>
        <begin position="255"/>
        <end position="386"/>
    </location>
</feature>
<reference evidence="3" key="1">
    <citation type="submission" date="2020-07" db="EMBL/GenBank/DDBJ databases">
        <title>Vallitalea pronyensis genome.</title>
        <authorList>
            <person name="Postec A."/>
        </authorList>
    </citation>
    <scope>NUCLEOTIDE SEQUENCE</scope>
    <source>
        <strain evidence="3">FatNI3</strain>
    </source>
</reference>
<evidence type="ECO:0000313" key="4">
    <source>
        <dbReference type="Proteomes" id="UP000683246"/>
    </source>
</evidence>
<organism evidence="3 4">
    <name type="scientific">Vallitalea pronyensis</name>
    <dbReference type="NCBI Taxonomy" id="1348613"/>
    <lineage>
        <taxon>Bacteria</taxon>
        <taxon>Bacillati</taxon>
        <taxon>Bacillota</taxon>
        <taxon>Clostridia</taxon>
        <taxon>Lachnospirales</taxon>
        <taxon>Vallitaleaceae</taxon>
        <taxon>Vallitalea</taxon>
    </lineage>
</organism>
<keyword evidence="3" id="KW-0378">Hydrolase</keyword>
<gene>
    <name evidence="3" type="ORF">HZI73_23010</name>
</gene>
<dbReference type="PANTHER" id="PTHR40446">
    <property type="entry name" value="N-ACETYLGLUCOSAMINE-1-PHOSPHODIESTER ALPHA-N-ACETYLGLUCOSAMINIDASE"/>
    <property type="match status" value="1"/>
</dbReference>
<keyword evidence="3" id="KW-0326">Glycosidase</keyword>
<dbReference type="PANTHER" id="PTHR40446:SF2">
    <property type="entry name" value="N-ACETYLGLUCOSAMINE-1-PHOSPHODIESTER ALPHA-N-ACETYLGLUCOSAMINIDASE"/>
    <property type="match status" value="1"/>
</dbReference>
<evidence type="ECO:0000256" key="1">
    <source>
        <dbReference type="SAM" id="SignalP"/>
    </source>
</evidence>
<feature type="signal peptide" evidence="1">
    <location>
        <begin position="1"/>
        <end position="25"/>
    </location>
</feature>
<dbReference type="Pfam" id="PF09992">
    <property type="entry name" value="NAGPA"/>
    <property type="match status" value="1"/>
</dbReference>
<protein>
    <submittedName>
        <fullName evidence="3">Phosphodiester glycosidase family protein</fullName>
    </submittedName>
</protein>
<keyword evidence="4" id="KW-1185">Reference proteome</keyword>
<evidence type="ECO:0000313" key="3">
    <source>
        <dbReference type="EMBL" id="QUI24984.1"/>
    </source>
</evidence>
<dbReference type="GO" id="GO:0016798">
    <property type="term" value="F:hydrolase activity, acting on glycosyl bonds"/>
    <property type="evidence" value="ECO:0007669"/>
    <property type="project" value="UniProtKB-KW"/>
</dbReference>
<keyword evidence="1" id="KW-0732">Signal</keyword>
<dbReference type="AlphaFoldDB" id="A0A8J8MNZ1"/>
<feature type="chain" id="PRO_5039686152" evidence="1">
    <location>
        <begin position="26"/>
        <end position="950"/>
    </location>
</feature>
<proteinExistence type="predicted"/>
<sequence length="950" mass="105761">MKKMKGIMKKFLLVCCLLIANTAMIYGSSVNNILFQTVEKEPIASGVMYEKDTRLTEAGWLDVHTLEIDLHNPYVKVDVLRDTERFGNKDTLSNLATKNSVIAAVNGDYFNMRKNPTDIQGFEYEKGSSIVGKHQFNGGDAKDWASFIMDINNQPLIDFVSMRLVMTSEEGKELYVTGLNKLINVKHPSYYDRTTMVDTAGFDASYPGMCKLVIEDNVVTYQSAPGELVTVPENGFIIIMDEQTAFYSFKGFPVGTKIAHFIDTNIAIDSMNLAISGGTKVLSAGQPATGGMFYAKNQKAPRTSIGYNQAKDKLYMVVIDGRGSSIGVDQVDLAKILLNKGLYEAMHLDGGGSSTMVGRPLGYQQIAVLNKPSGGIQRKIPNGIGIVSTAPVGQLAEMKITANTTRAFKDMPITLQVIGYDKDYNPIAIDMNQITWETTGINGTWNNHIFYPDQEGKGTLTAMYNGVTAQIDVQCMLEPISMEINKKFTFLEPGESVQYDIMGIDRDGYRGKVNVRNVKWQLQNQQVGSFNDGGQFVAEKEGISLITGSIGGTNVYGYVVVAREQKLIDSFDTNTGVEAVVYPDTVVAQASVINEGYEGNNSIKLDYTFNASEGTQAAYVKFQKPYVFNQPINKLGLWVNGNGMGHWLRGKIIDGAGKEHKVSFANEVDWTGWQYVTAKLPDNMTYPIELQRIYPVSLRASEAGTWSMGFDGLTVHEISDTSGLILPTSGIFDPHYNKELHGDKMTMSVFGSTAGKNRLLDYIIQRRVVEKMDALSDISLFVGSTELGGMDIANEQVVWKNAYQVKDYPNVRIIELATSSKGMRLTDANQWKKFTKDLYATPQKHVIMTMNKNPLNGFSDKREGQLFHDVLKKFKEETGKNLFVINGSGYDFNCDYVEGISYMDVNGLWYKVHNYNQVDLKDAFYLLNFEITPDDITYNVMNVYPKIIIE</sequence>
<dbReference type="InterPro" id="IPR018711">
    <property type="entry name" value="NAGPA"/>
</dbReference>
<dbReference type="Proteomes" id="UP000683246">
    <property type="component" value="Chromosome"/>
</dbReference>